<dbReference type="InterPro" id="IPR011011">
    <property type="entry name" value="Znf_FYVE_PHD"/>
</dbReference>
<name>A0AAV8XHJ4_9CUCU</name>
<sequence length="185" mass="21148">MKKQRKKNANDTEKEETYCGICGESYEEINGKPSEDWIMCNRCQNWSHEACTAYEGKGTFTCDGWSSGSSTSISFRTFLQSTLAHVEHIWVQGRPQRRHSHARSQPFLQPQRTIFIMRSGAGGREDVSGTSLSPSLLHPHSVGFCYQKSIEDEVLTHKPEIAHRHLKMILIKLILNIEHSCREKD</sequence>
<reference evidence="1" key="1">
    <citation type="journal article" date="2023" name="Insect Mol. Biol.">
        <title>Genome sequencing provides insights into the evolution of gene families encoding plant cell wall-degrading enzymes in longhorned beetles.</title>
        <authorList>
            <person name="Shin N.R."/>
            <person name="Okamura Y."/>
            <person name="Kirsch R."/>
            <person name="Pauchet Y."/>
        </authorList>
    </citation>
    <scope>NUCLEOTIDE SEQUENCE</scope>
    <source>
        <strain evidence="1">AMC_N1</strain>
    </source>
</reference>
<accession>A0AAV8XHJ4</accession>
<dbReference type="SUPFAM" id="SSF57903">
    <property type="entry name" value="FYVE/PHD zinc finger"/>
    <property type="match status" value="1"/>
</dbReference>
<organism evidence="1 2">
    <name type="scientific">Aromia moschata</name>
    <dbReference type="NCBI Taxonomy" id="1265417"/>
    <lineage>
        <taxon>Eukaryota</taxon>
        <taxon>Metazoa</taxon>
        <taxon>Ecdysozoa</taxon>
        <taxon>Arthropoda</taxon>
        <taxon>Hexapoda</taxon>
        <taxon>Insecta</taxon>
        <taxon>Pterygota</taxon>
        <taxon>Neoptera</taxon>
        <taxon>Endopterygota</taxon>
        <taxon>Coleoptera</taxon>
        <taxon>Polyphaga</taxon>
        <taxon>Cucujiformia</taxon>
        <taxon>Chrysomeloidea</taxon>
        <taxon>Cerambycidae</taxon>
        <taxon>Cerambycinae</taxon>
        <taxon>Callichromatini</taxon>
        <taxon>Aromia</taxon>
    </lineage>
</organism>
<dbReference type="Gene3D" id="3.30.40.10">
    <property type="entry name" value="Zinc/RING finger domain, C3HC4 (zinc finger)"/>
    <property type="match status" value="1"/>
</dbReference>
<dbReference type="Proteomes" id="UP001162162">
    <property type="component" value="Unassembled WGS sequence"/>
</dbReference>
<keyword evidence="2" id="KW-1185">Reference proteome</keyword>
<comment type="caution">
    <text evidence="1">The sequence shown here is derived from an EMBL/GenBank/DDBJ whole genome shotgun (WGS) entry which is preliminary data.</text>
</comment>
<proteinExistence type="predicted"/>
<protein>
    <submittedName>
        <fullName evidence="1">Uncharacterized protein</fullName>
    </submittedName>
</protein>
<gene>
    <name evidence="1" type="ORF">NQ318_022944</name>
</gene>
<dbReference type="AlphaFoldDB" id="A0AAV8XHJ4"/>
<evidence type="ECO:0000313" key="1">
    <source>
        <dbReference type="EMBL" id="KAJ8938011.1"/>
    </source>
</evidence>
<dbReference type="EMBL" id="JAPWTK010000592">
    <property type="protein sequence ID" value="KAJ8938011.1"/>
    <property type="molecule type" value="Genomic_DNA"/>
</dbReference>
<evidence type="ECO:0000313" key="2">
    <source>
        <dbReference type="Proteomes" id="UP001162162"/>
    </source>
</evidence>
<dbReference type="InterPro" id="IPR013083">
    <property type="entry name" value="Znf_RING/FYVE/PHD"/>
</dbReference>